<name>A0A6M2DZR1_XENCH</name>
<keyword evidence="2" id="KW-0646">Protease inhibitor</keyword>
<dbReference type="PROSITE" id="PS00284">
    <property type="entry name" value="SERPIN"/>
    <property type="match status" value="1"/>
</dbReference>
<evidence type="ECO:0000256" key="4">
    <source>
        <dbReference type="RuleBase" id="RU000411"/>
    </source>
</evidence>
<dbReference type="CDD" id="cd19601">
    <property type="entry name" value="serpin42Da-like"/>
    <property type="match status" value="1"/>
</dbReference>
<dbReference type="InterPro" id="IPR000215">
    <property type="entry name" value="Serpin_fam"/>
</dbReference>
<dbReference type="GO" id="GO:0005615">
    <property type="term" value="C:extracellular space"/>
    <property type="evidence" value="ECO:0007669"/>
    <property type="project" value="InterPro"/>
</dbReference>
<feature type="signal peptide" evidence="5">
    <location>
        <begin position="1"/>
        <end position="21"/>
    </location>
</feature>
<dbReference type="Gene3D" id="2.30.39.10">
    <property type="entry name" value="Alpha-1-antitrypsin, domain 1"/>
    <property type="match status" value="1"/>
</dbReference>
<feature type="domain" description="Serpin" evidence="6">
    <location>
        <begin position="35"/>
        <end position="398"/>
    </location>
</feature>
<dbReference type="SMART" id="SM00093">
    <property type="entry name" value="SERPIN"/>
    <property type="match status" value="1"/>
</dbReference>
<reference evidence="7" key="1">
    <citation type="submission" date="2020-03" db="EMBL/GenBank/DDBJ databases">
        <title>Transcriptomic Profiling of the Digestive Tract of the Rat Flea, Xenopsylla cheopis, Following Blood Feeding and Infection with Yersinia pestis.</title>
        <authorList>
            <person name="Bland D.M."/>
            <person name="Martens C.A."/>
            <person name="Virtaneva K."/>
            <person name="Kanakabandi K."/>
            <person name="Long D."/>
            <person name="Rosenke R."/>
            <person name="Saturday G.A."/>
            <person name="Hoyt F.H."/>
            <person name="Bruno D.P."/>
            <person name="Ribeiro J.M.C."/>
            <person name="Hinnebusch J."/>
        </authorList>
    </citation>
    <scope>NUCLEOTIDE SEQUENCE</scope>
</reference>
<evidence type="ECO:0000256" key="2">
    <source>
        <dbReference type="ARBA" id="ARBA00022690"/>
    </source>
</evidence>
<dbReference type="PANTHER" id="PTHR11461:SF211">
    <property type="entry name" value="GH10112P-RELATED"/>
    <property type="match status" value="1"/>
</dbReference>
<evidence type="ECO:0000256" key="1">
    <source>
        <dbReference type="ARBA" id="ARBA00009500"/>
    </source>
</evidence>
<evidence type="ECO:0000259" key="6">
    <source>
        <dbReference type="SMART" id="SM00093"/>
    </source>
</evidence>
<dbReference type="InterPro" id="IPR042178">
    <property type="entry name" value="Serpin_sf_1"/>
</dbReference>
<keyword evidence="5" id="KW-0732">Signal</keyword>
<evidence type="ECO:0000256" key="5">
    <source>
        <dbReference type="SAM" id="SignalP"/>
    </source>
</evidence>
<comment type="similarity">
    <text evidence="1 4">Belongs to the serpin family.</text>
</comment>
<dbReference type="Pfam" id="PF00079">
    <property type="entry name" value="Serpin"/>
    <property type="match status" value="1"/>
</dbReference>
<proteinExistence type="inferred from homology"/>
<organism evidence="7">
    <name type="scientific">Xenopsylla cheopis</name>
    <name type="common">Oriental rat flea</name>
    <name type="synonym">Pulex cheopis</name>
    <dbReference type="NCBI Taxonomy" id="163159"/>
    <lineage>
        <taxon>Eukaryota</taxon>
        <taxon>Metazoa</taxon>
        <taxon>Ecdysozoa</taxon>
        <taxon>Arthropoda</taxon>
        <taxon>Hexapoda</taxon>
        <taxon>Insecta</taxon>
        <taxon>Pterygota</taxon>
        <taxon>Neoptera</taxon>
        <taxon>Endopterygota</taxon>
        <taxon>Siphonaptera</taxon>
        <taxon>Pulicidae</taxon>
        <taxon>Xenopsyllinae</taxon>
        <taxon>Xenopsylla</taxon>
    </lineage>
</organism>
<dbReference type="AlphaFoldDB" id="A0A6M2DZR1"/>
<accession>A0A6M2DZR1</accession>
<dbReference type="PANTHER" id="PTHR11461">
    <property type="entry name" value="SERINE PROTEASE INHIBITOR, SERPIN"/>
    <property type="match status" value="1"/>
</dbReference>
<protein>
    <submittedName>
        <fullName evidence="7">Putative serpin</fullName>
    </submittedName>
</protein>
<dbReference type="Gene3D" id="3.30.497.10">
    <property type="entry name" value="Antithrombin, subunit I, domain 2"/>
    <property type="match status" value="1"/>
</dbReference>
<dbReference type="InterPro" id="IPR042185">
    <property type="entry name" value="Serpin_sf_2"/>
</dbReference>
<dbReference type="EMBL" id="GIIL01007808">
    <property type="protein sequence ID" value="NOV51534.1"/>
    <property type="molecule type" value="Transcribed_RNA"/>
</dbReference>
<evidence type="ECO:0000256" key="3">
    <source>
        <dbReference type="ARBA" id="ARBA00022900"/>
    </source>
</evidence>
<feature type="chain" id="PRO_5026661522" evidence="5">
    <location>
        <begin position="22"/>
        <end position="400"/>
    </location>
</feature>
<dbReference type="GO" id="GO:0004867">
    <property type="term" value="F:serine-type endopeptidase inhibitor activity"/>
    <property type="evidence" value="ECO:0007669"/>
    <property type="project" value="UniProtKB-KW"/>
</dbReference>
<evidence type="ECO:0000313" key="7">
    <source>
        <dbReference type="EMBL" id="NOV51534.1"/>
    </source>
</evidence>
<sequence length="400" mass="44641">MTSARFLILLITVLLPISTMSEPQEMSVSVNKFAGNLYNVVAAGNQENLIMSPLSVQTVLSLVSMGAGGNTATQLASGLHQTHSKDQTQDDYHTLMNTLNTQKGVTLEIANKVYAMEGYSLNPDFKEIATTKFLAGAENLNFAETQKSAKTINSWVEERTHDKIHNLVSPDSLSSDTRMVLVNALYFKGLWEKQFKKEATTEKPFYVTETETKNVQMMHIKDKFRYGDFEDLDAKAIELRYKDSDLAMLIVLPNSKTGLPALEEKLKNLDLQNLTQRMYSVEVILDLPKFKIESEIQLNEPLKKLGMTDMFIAGKADFRGLLDGADENLFISEVIQKAFIEVNEEGAEAAAATGINYVLLSAEIGGPPPKFFYADSPFYFSLMKHRKTPLFSGRIYSPGL</sequence>
<dbReference type="InterPro" id="IPR023796">
    <property type="entry name" value="Serpin_dom"/>
</dbReference>
<keyword evidence="3" id="KW-0722">Serine protease inhibitor</keyword>
<dbReference type="InterPro" id="IPR023795">
    <property type="entry name" value="Serpin_CS"/>
</dbReference>
<dbReference type="InterPro" id="IPR036186">
    <property type="entry name" value="Serpin_sf"/>
</dbReference>
<dbReference type="SUPFAM" id="SSF56574">
    <property type="entry name" value="Serpins"/>
    <property type="match status" value="1"/>
</dbReference>